<feature type="region of interest" description="Disordered" evidence="1">
    <location>
        <begin position="313"/>
        <end position="401"/>
    </location>
</feature>
<feature type="transmembrane region" description="Helical" evidence="2">
    <location>
        <begin position="180"/>
        <end position="200"/>
    </location>
</feature>
<dbReference type="InterPro" id="IPR052413">
    <property type="entry name" value="SUR7_domain"/>
</dbReference>
<gene>
    <name evidence="3" type="ORF">VTJ49DRAFT_7150</name>
</gene>
<feature type="transmembrane region" description="Helical" evidence="2">
    <location>
        <begin position="220"/>
        <end position="243"/>
    </location>
</feature>
<accession>A0ABR3VHH8</accession>
<evidence type="ECO:0000313" key="4">
    <source>
        <dbReference type="Proteomes" id="UP001583172"/>
    </source>
</evidence>
<feature type="transmembrane region" description="Helical" evidence="2">
    <location>
        <begin position="7"/>
        <end position="31"/>
    </location>
</feature>
<dbReference type="Proteomes" id="UP001583172">
    <property type="component" value="Unassembled WGS sequence"/>
</dbReference>
<keyword evidence="2" id="KW-1133">Transmembrane helix</keyword>
<reference evidence="3 4" key="1">
    <citation type="journal article" date="2024" name="Commun. Biol.">
        <title>Comparative genomic analysis of thermophilic fungi reveals convergent evolutionary adaptations and gene losses.</title>
        <authorList>
            <person name="Steindorff A.S."/>
            <person name="Aguilar-Pontes M.V."/>
            <person name="Robinson A.J."/>
            <person name="Andreopoulos B."/>
            <person name="LaButti K."/>
            <person name="Kuo A."/>
            <person name="Mondo S."/>
            <person name="Riley R."/>
            <person name="Otillar R."/>
            <person name="Haridas S."/>
            <person name="Lipzen A."/>
            <person name="Grimwood J."/>
            <person name="Schmutz J."/>
            <person name="Clum A."/>
            <person name="Reid I.D."/>
            <person name="Moisan M.C."/>
            <person name="Butler G."/>
            <person name="Nguyen T.T.M."/>
            <person name="Dewar K."/>
            <person name="Conant G."/>
            <person name="Drula E."/>
            <person name="Henrissat B."/>
            <person name="Hansel C."/>
            <person name="Singer S."/>
            <person name="Hutchinson M.I."/>
            <person name="de Vries R.P."/>
            <person name="Natvig D.O."/>
            <person name="Powell A.J."/>
            <person name="Tsang A."/>
            <person name="Grigoriev I.V."/>
        </authorList>
    </citation>
    <scope>NUCLEOTIDE SEQUENCE [LARGE SCALE GENOMIC DNA]</scope>
    <source>
        <strain evidence="3 4">CBS 620.91</strain>
    </source>
</reference>
<keyword evidence="4" id="KW-1185">Reference proteome</keyword>
<comment type="caution">
    <text evidence="3">The sequence shown here is derived from an EMBL/GenBank/DDBJ whole genome shotgun (WGS) entry which is preliminary data.</text>
</comment>
<evidence type="ECO:0000313" key="3">
    <source>
        <dbReference type="EMBL" id="KAL1841313.1"/>
    </source>
</evidence>
<evidence type="ECO:0000256" key="1">
    <source>
        <dbReference type="SAM" id="MobiDB-lite"/>
    </source>
</evidence>
<keyword evidence="2" id="KW-0812">Transmembrane</keyword>
<name>A0ABR3VHH8_HUMIN</name>
<organism evidence="3 4">
    <name type="scientific">Humicola insolens</name>
    <name type="common">Soft-rot fungus</name>
    <dbReference type="NCBI Taxonomy" id="85995"/>
    <lineage>
        <taxon>Eukaryota</taxon>
        <taxon>Fungi</taxon>
        <taxon>Dikarya</taxon>
        <taxon>Ascomycota</taxon>
        <taxon>Pezizomycotina</taxon>
        <taxon>Sordariomycetes</taxon>
        <taxon>Sordariomycetidae</taxon>
        <taxon>Sordariales</taxon>
        <taxon>Chaetomiaceae</taxon>
        <taxon>Mycothermus</taxon>
    </lineage>
</organism>
<dbReference type="PANTHER" id="PTHR28019">
    <property type="entry name" value="CELL MEMBRANE PROTEIN YLR413W-RELATED"/>
    <property type="match status" value="1"/>
</dbReference>
<dbReference type="Pfam" id="PF06687">
    <property type="entry name" value="SUR7"/>
    <property type="match status" value="1"/>
</dbReference>
<sequence>MAAKTPLLIIIPIACNYIALLLVCMVLFGGFNGSLLQVHWLKITITDFSLPPITASSTYLAALTTFTNTDYIGTPLSSTSLNLPSSTTTHLLTECATYPSGAIDCAPPSYGFRFSPSRHLNLGATSLTLSGGDLTSSLTAYARASRWMSAAFIFSAISFLLTPVEALLISRAWAAFSSGLTSLVLLAGTIAGGAVGARVARAFNDRLSEQNGVMTASLGAAPIALGVVGSVLAVVACVVYVAAHRVMKRRNARVESSLFGDVKFDGGGSEYHGAAAVVAAEAGKSGLFPSVTRRHKYVQIGQQGKLAQLQEQERLQQLQQQQQHRSRSSSPDLNPPRRPDEDWAAPDEYTRAGAGAVRSAPGPEGVKTSSGPSAGIPLVALGANRPTRDLNTAYEPYSNPQ</sequence>
<protein>
    <submittedName>
        <fullName evidence="3">Uncharacterized protein</fullName>
    </submittedName>
</protein>
<proteinExistence type="predicted"/>
<dbReference type="InterPro" id="IPR009571">
    <property type="entry name" value="SUR7/Rim9-like_fungi"/>
</dbReference>
<feature type="transmembrane region" description="Helical" evidence="2">
    <location>
        <begin position="147"/>
        <end position="168"/>
    </location>
</feature>
<evidence type="ECO:0000256" key="2">
    <source>
        <dbReference type="SAM" id="Phobius"/>
    </source>
</evidence>
<dbReference type="EMBL" id="JAZGSY010000079">
    <property type="protein sequence ID" value="KAL1841313.1"/>
    <property type="molecule type" value="Genomic_DNA"/>
</dbReference>
<keyword evidence="2" id="KW-0472">Membrane</keyword>
<dbReference type="PANTHER" id="PTHR28019:SF2">
    <property type="entry name" value="CELL MEMBRANE PROTEIN YLR413W-RELATED"/>
    <property type="match status" value="1"/>
</dbReference>